<reference evidence="2 3" key="1">
    <citation type="submission" date="2020-02" db="EMBL/GenBank/DDBJ databases">
        <authorList>
            <person name="Ferguson B K."/>
        </authorList>
    </citation>
    <scope>NUCLEOTIDE SEQUENCE [LARGE SCALE GENOMIC DNA]</scope>
</reference>
<name>A0A6H5IGA7_9HYME</name>
<dbReference type="AlphaFoldDB" id="A0A6H5IGA7"/>
<dbReference type="Proteomes" id="UP000479190">
    <property type="component" value="Unassembled WGS sequence"/>
</dbReference>
<proteinExistence type="predicted"/>
<dbReference type="GO" id="GO:0003824">
    <property type="term" value="F:catalytic activity"/>
    <property type="evidence" value="ECO:0007669"/>
    <property type="project" value="InterPro"/>
</dbReference>
<dbReference type="GO" id="GO:0061343">
    <property type="term" value="P:cell adhesion involved in heart morphogenesis"/>
    <property type="evidence" value="ECO:0007669"/>
    <property type="project" value="TreeGrafter"/>
</dbReference>
<dbReference type="InterPro" id="IPR005135">
    <property type="entry name" value="Endo/exonuclease/phosphatase"/>
</dbReference>
<accession>A0A6H5IGA7</accession>
<feature type="domain" description="Endonuclease/exonuclease/phosphatase" evidence="1">
    <location>
        <begin position="8"/>
        <end position="95"/>
    </location>
</feature>
<dbReference type="InterPro" id="IPR036691">
    <property type="entry name" value="Endo/exonu/phosph_ase_sf"/>
</dbReference>
<dbReference type="Pfam" id="PF14529">
    <property type="entry name" value="Exo_endo_phos_2"/>
    <property type="match status" value="1"/>
</dbReference>
<dbReference type="SUPFAM" id="SSF56219">
    <property type="entry name" value="DNase I-like"/>
    <property type="match status" value="1"/>
</dbReference>
<dbReference type="GO" id="GO:0007508">
    <property type="term" value="P:larval heart development"/>
    <property type="evidence" value="ECO:0007669"/>
    <property type="project" value="TreeGrafter"/>
</dbReference>
<dbReference type="PANTHER" id="PTHR33395">
    <property type="entry name" value="TRANSCRIPTASE, PUTATIVE-RELATED-RELATED"/>
    <property type="match status" value="1"/>
</dbReference>
<dbReference type="PANTHER" id="PTHR33395:SF22">
    <property type="entry name" value="REVERSE TRANSCRIPTASE DOMAIN-CONTAINING PROTEIN"/>
    <property type="match status" value="1"/>
</dbReference>
<dbReference type="OrthoDB" id="7555138at2759"/>
<dbReference type="Gene3D" id="3.60.10.10">
    <property type="entry name" value="Endonuclease/exonuclease/phosphatase"/>
    <property type="match status" value="1"/>
</dbReference>
<organism evidence="2 3">
    <name type="scientific">Trichogramma brassicae</name>
    <dbReference type="NCBI Taxonomy" id="86971"/>
    <lineage>
        <taxon>Eukaryota</taxon>
        <taxon>Metazoa</taxon>
        <taxon>Ecdysozoa</taxon>
        <taxon>Arthropoda</taxon>
        <taxon>Hexapoda</taxon>
        <taxon>Insecta</taxon>
        <taxon>Pterygota</taxon>
        <taxon>Neoptera</taxon>
        <taxon>Endopterygota</taxon>
        <taxon>Hymenoptera</taxon>
        <taxon>Apocrita</taxon>
        <taxon>Proctotrupomorpha</taxon>
        <taxon>Chalcidoidea</taxon>
        <taxon>Trichogrammatidae</taxon>
        <taxon>Trichogramma</taxon>
    </lineage>
</organism>
<sequence>MMHADVSNRETIIVGDFNARNVSWNCPCCDTCGLYLDNAYKKHNLFLHNFSSLSYADLRRNYRSNLDLVFSTQKIKNQISVSVSDDPLGSDHHAIQINVSVEKHRHVKIKHKINSVRTNWIEVHNLLEANYKTFLSRDYDDLDAKGKYERFVATLTEAILANTPTQRLVSKRKHINPVPWWDPECDRAKRLRKAALKKYEFSLD</sequence>
<keyword evidence="3" id="KW-1185">Reference proteome</keyword>
<gene>
    <name evidence="2" type="ORF">TBRA_LOCUS6657</name>
</gene>
<evidence type="ECO:0000313" key="3">
    <source>
        <dbReference type="Proteomes" id="UP000479190"/>
    </source>
</evidence>
<protein>
    <recommendedName>
        <fullName evidence="1">Endonuclease/exonuclease/phosphatase domain-containing protein</fullName>
    </recommendedName>
</protein>
<dbReference type="GO" id="GO:0031012">
    <property type="term" value="C:extracellular matrix"/>
    <property type="evidence" value="ECO:0007669"/>
    <property type="project" value="TreeGrafter"/>
</dbReference>
<evidence type="ECO:0000259" key="1">
    <source>
        <dbReference type="Pfam" id="PF14529"/>
    </source>
</evidence>
<evidence type="ECO:0000313" key="2">
    <source>
        <dbReference type="EMBL" id="CAB0034759.1"/>
    </source>
</evidence>
<dbReference type="EMBL" id="CADCXV010000753">
    <property type="protein sequence ID" value="CAB0034759.1"/>
    <property type="molecule type" value="Genomic_DNA"/>
</dbReference>